<dbReference type="Proteomes" id="UP001501920">
    <property type="component" value="Chromosome 13"/>
</dbReference>
<reference evidence="2 3" key="1">
    <citation type="submission" date="2020-10" db="EMBL/GenBank/DDBJ databases">
        <title>Pygocentrus nattereri (red-bellied piranha) genome, fPygNat1, primary haplotype.</title>
        <authorList>
            <person name="Myers G."/>
            <person name="Meyer A."/>
            <person name="Karagic N."/>
            <person name="Pippel M."/>
            <person name="Winkler S."/>
            <person name="Tracey A."/>
            <person name="Wood J."/>
            <person name="Formenti G."/>
            <person name="Howe K."/>
            <person name="Fedrigo O."/>
            <person name="Jarvis E.D."/>
        </authorList>
    </citation>
    <scope>NUCLEOTIDE SEQUENCE [LARGE SCALE GENOMIC DNA]</scope>
</reference>
<dbReference type="RefSeq" id="XP_017551363.1">
    <property type="nucleotide sequence ID" value="XM_017695874.2"/>
</dbReference>
<keyword evidence="3" id="KW-1185">Reference proteome</keyword>
<dbReference type="GeneID" id="108426418"/>
<name>A0A3B4BP44_PYGNA</name>
<dbReference type="AlphaFoldDB" id="A0A3B4BP44"/>
<reference evidence="2" key="2">
    <citation type="submission" date="2025-08" db="UniProtKB">
        <authorList>
            <consortium name="Ensembl"/>
        </authorList>
    </citation>
    <scope>IDENTIFICATION</scope>
</reference>
<dbReference type="Pfam" id="PF14769">
    <property type="entry name" value="CLAMP"/>
    <property type="match status" value="1"/>
</dbReference>
<feature type="compositionally biased region" description="Polar residues" evidence="1">
    <location>
        <begin position="198"/>
        <end position="216"/>
    </location>
</feature>
<dbReference type="STRING" id="42514.ENSPNAP00000001527"/>
<dbReference type="GeneTree" id="ENSGT00940000154323"/>
<evidence type="ECO:0000256" key="1">
    <source>
        <dbReference type="SAM" id="MobiDB-lite"/>
    </source>
</evidence>
<dbReference type="PANTHER" id="PTHR28457">
    <property type="entry name" value="COILED-COIL DOMAIN-CONTAINING PROTEIN 189"/>
    <property type="match status" value="1"/>
</dbReference>
<accession>A0A3B4BP44</accession>
<feature type="compositionally biased region" description="Basic and acidic residues" evidence="1">
    <location>
        <begin position="186"/>
        <end position="196"/>
    </location>
</feature>
<sequence>MKTEASEPCPPKARVLLWADLSYSDMEEMDKAESIPDIERVLCRTLRIELPEPRLGILLELYTNIVMFCREQHFNREQTSVLLSIVNNVHQLNTETPLNNMDQCFTYCSELLLCHSVRRPPFSISLFSLEEVNQIIKYLINTYMRHYVLYKYIFTPQMHLDLSLSYTGMPEDTAIEEQASKACVTDAEKETEKESVEANGQDTASSEILTTDTETPIQDPPSKAKLRSIVEKEVKEEVMRLTIQLEKRLQESTDQLNTALTALETSIQSKK</sequence>
<dbReference type="OMA" id="QTYIKTQ"/>
<protein>
    <submittedName>
        <fullName evidence="2">Uncharacterized protein</fullName>
    </submittedName>
</protein>
<dbReference type="PANTHER" id="PTHR28457:SF1">
    <property type="entry name" value="CILIA- AND FLAGELLA-ASSOCIATED PROTEIN 119"/>
    <property type="match status" value="1"/>
</dbReference>
<evidence type="ECO:0000313" key="3">
    <source>
        <dbReference type="Proteomes" id="UP001501920"/>
    </source>
</evidence>
<dbReference type="InterPro" id="IPR032727">
    <property type="entry name" value="CLAMP"/>
</dbReference>
<dbReference type="CTD" id="90835"/>
<proteinExistence type="predicted"/>
<reference evidence="2" key="3">
    <citation type="submission" date="2025-09" db="UniProtKB">
        <authorList>
            <consortium name="Ensembl"/>
        </authorList>
    </citation>
    <scope>IDENTIFICATION</scope>
</reference>
<evidence type="ECO:0000313" key="2">
    <source>
        <dbReference type="Ensembl" id="ENSPNAP00000001527.2"/>
    </source>
</evidence>
<dbReference type="Ensembl" id="ENSPNAT00000012006.2">
    <property type="protein sequence ID" value="ENSPNAP00000001527.2"/>
    <property type="gene ID" value="ENSPNAG00000000790.2"/>
</dbReference>
<organism evidence="2 3">
    <name type="scientific">Pygocentrus nattereri</name>
    <name type="common">Red-bellied piranha</name>
    <dbReference type="NCBI Taxonomy" id="42514"/>
    <lineage>
        <taxon>Eukaryota</taxon>
        <taxon>Metazoa</taxon>
        <taxon>Chordata</taxon>
        <taxon>Craniata</taxon>
        <taxon>Vertebrata</taxon>
        <taxon>Euteleostomi</taxon>
        <taxon>Actinopterygii</taxon>
        <taxon>Neopterygii</taxon>
        <taxon>Teleostei</taxon>
        <taxon>Ostariophysi</taxon>
        <taxon>Characiformes</taxon>
        <taxon>Characoidei</taxon>
        <taxon>Pygocentrus</taxon>
    </lineage>
</organism>
<feature type="region of interest" description="Disordered" evidence="1">
    <location>
        <begin position="185"/>
        <end position="224"/>
    </location>
</feature>